<evidence type="ECO:0000313" key="9">
    <source>
        <dbReference type="EMBL" id="MBE8721542.1"/>
    </source>
</evidence>
<keyword evidence="3 6" id="KW-0732">Signal</keyword>
<reference evidence="9 10" key="1">
    <citation type="submission" date="2018-02" db="EMBL/GenBank/DDBJ databases">
        <title>Sphingobacterium KA21.</title>
        <authorList>
            <person name="Vasarhelyi B.M."/>
            <person name="Deshmukh S."/>
            <person name="Balint B."/>
            <person name="Kukolya J."/>
        </authorList>
    </citation>
    <scope>NUCLEOTIDE SEQUENCE [LARGE SCALE GENOMIC DNA]</scope>
    <source>
        <strain evidence="9 10">Ka21</strain>
    </source>
</reference>
<dbReference type="Gene3D" id="1.25.40.390">
    <property type="match status" value="1"/>
</dbReference>
<evidence type="ECO:0000256" key="4">
    <source>
        <dbReference type="ARBA" id="ARBA00023136"/>
    </source>
</evidence>
<feature type="domain" description="SusD-like N-terminal" evidence="8">
    <location>
        <begin position="119"/>
        <end position="238"/>
    </location>
</feature>
<feature type="domain" description="RagB/SusD" evidence="7">
    <location>
        <begin position="297"/>
        <end position="658"/>
    </location>
</feature>
<proteinExistence type="inferred from homology"/>
<dbReference type="SUPFAM" id="SSF48452">
    <property type="entry name" value="TPR-like"/>
    <property type="match status" value="1"/>
</dbReference>
<protein>
    <submittedName>
        <fullName evidence="9">RagB/SusD family nutrient uptake outer membrane protein</fullName>
    </submittedName>
</protein>
<evidence type="ECO:0000256" key="6">
    <source>
        <dbReference type="SAM" id="SignalP"/>
    </source>
</evidence>
<evidence type="ECO:0000259" key="8">
    <source>
        <dbReference type="Pfam" id="PF14322"/>
    </source>
</evidence>
<evidence type="ECO:0000256" key="3">
    <source>
        <dbReference type="ARBA" id="ARBA00022729"/>
    </source>
</evidence>
<gene>
    <name evidence="9" type="ORF">C4F40_12505</name>
</gene>
<sequence length="672" mass="76040">MRKKTLAYSLFAALLGLSFHSCKDDFLQEKRDFTGVNEDVFRVPEMAKAYVDYIYGLIQPPNGNNTSLYWELAAGNAFQATTDEIPGQSDFNREWPQISITQSHALQYFGQRMSSSIANNSWTRIRQMNLFLQEADKHGLDEEIRDLCRGQLYFWRAWQYFDLVKIYGGVPLILTPQDPISSTGSENSVPRSPTSECIKQICADLDSAINLLPGRWEGNDWGRITSGAAAALKGRVLLTWASPLFNRADDRNRWEEAYQANLAAKQLLESNGFALYTAGTAPGEAWEKMFFVESGNPEAVMIYGFNSTTSDQTRKNNGWEQNARSKEILGAGGISPTKQLLDAFPMKDGKMPGQSTYTYDPNKFYKNRDPRFYKTFAYNGARWPYRENQNFIQWTYRWYNDSGDLSGNPNATTETEGANASGIYLRKGTDPNGSNSQGNFNLSGTDVMKIRFAEVLLNLGESAIGTERLSEGKEAIVEIRKRAGVENLDGSYGLSSVSSRDEHFAAMLNERKVEFAYEGHRFWDLRRWMLFEAGSPTVARLGFQDQVLDGSRRTGLFVIVKNADGQRYKATPDPLRSTVNGSAPIVDREPAQYPPGITTFEEYLDYLYSNHFEVVEKDDLDPTNPADWTFRWYNEYYFFGLHQNILLASPYLQQTNGWPDLTGGTGTFDPLL</sequence>
<accession>A0ABR9T960</accession>
<dbReference type="Pfam" id="PF14322">
    <property type="entry name" value="SusD-like_3"/>
    <property type="match status" value="1"/>
</dbReference>
<dbReference type="InterPro" id="IPR011990">
    <property type="entry name" value="TPR-like_helical_dom_sf"/>
</dbReference>
<evidence type="ECO:0000313" key="10">
    <source>
        <dbReference type="Proteomes" id="UP000618319"/>
    </source>
</evidence>
<feature type="signal peptide" evidence="6">
    <location>
        <begin position="1"/>
        <end position="23"/>
    </location>
</feature>
<comment type="caution">
    <text evidence="9">The sequence shown here is derived from an EMBL/GenBank/DDBJ whole genome shotgun (WGS) entry which is preliminary data.</text>
</comment>
<evidence type="ECO:0000256" key="2">
    <source>
        <dbReference type="ARBA" id="ARBA00006275"/>
    </source>
</evidence>
<evidence type="ECO:0000256" key="1">
    <source>
        <dbReference type="ARBA" id="ARBA00004442"/>
    </source>
</evidence>
<name>A0ABR9T960_9SPHI</name>
<dbReference type="EMBL" id="PSKQ01000021">
    <property type="protein sequence ID" value="MBE8721542.1"/>
    <property type="molecule type" value="Genomic_DNA"/>
</dbReference>
<dbReference type="Pfam" id="PF07980">
    <property type="entry name" value="SusD_RagB"/>
    <property type="match status" value="1"/>
</dbReference>
<dbReference type="Proteomes" id="UP000618319">
    <property type="component" value="Unassembled WGS sequence"/>
</dbReference>
<dbReference type="InterPro" id="IPR012944">
    <property type="entry name" value="SusD_RagB_dom"/>
</dbReference>
<keyword evidence="10" id="KW-1185">Reference proteome</keyword>
<evidence type="ECO:0000256" key="5">
    <source>
        <dbReference type="ARBA" id="ARBA00023237"/>
    </source>
</evidence>
<evidence type="ECO:0000259" key="7">
    <source>
        <dbReference type="Pfam" id="PF07980"/>
    </source>
</evidence>
<comment type="similarity">
    <text evidence="2">Belongs to the SusD family.</text>
</comment>
<comment type="subcellular location">
    <subcellularLocation>
        <location evidence="1">Cell outer membrane</location>
    </subcellularLocation>
</comment>
<keyword evidence="5" id="KW-0998">Cell outer membrane</keyword>
<organism evidence="9 10">
    <name type="scientific">Sphingobacterium pedocola</name>
    <dbReference type="NCBI Taxonomy" id="2082722"/>
    <lineage>
        <taxon>Bacteria</taxon>
        <taxon>Pseudomonadati</taxon>
        <taxon>Bacteroidota</taxon>
        <taxon>Sphingobacteriia</taxon>
        <taxon>Sphingobacteriales</taxon>
        <taxon>Sphingobacteriaceae</taxon>
        <taxon>Sphingobacterium</taxon>
    </lineage>
</organism>
<dbReference type="RefSeq" id="WP_196939495.1">
    <property type="nucleotide sequence ID" value="NZ_MU158690.1"/>
</dbReference>
<dbReference type="InterPro" id="IPR033985">
    <property type="entry name" value="SusD-like_N"/>
</dbReference>
<keyword evidence="4" id="KW-0472">Membrane</keyword>
<feature type="chain" id="PRO_5047328601" evidence="6">
    <location>
        <begin position="24"/>
        <end position="672"/>
    </location>
</feature>